<sequence>MKAVVTPAPGEAPRIMTLPDPTPGPGEVVVRVTVAGLCGTDLKLLDGLIPTVEYPLVQGHEVAGTIVDGAGILPEGQRVSVYIPQACGNCRWCAKGETNICPRSTRMGFERPGGLAEYVLAKAENVVAVPDSVSDEMAAVALDAVLSPWRALHIKGEVAKGDRVLIVGAGGLGLYAVQIARAAGAEVAVVDPDPGKLEAAAELGAALAVAPEEVDSVRSWSPDGADLVLESSGVPEGFRTATEVVRAGGVVVTCGYRPGSDVAADSMRLAMQEITIRGSKGGTRGDADGAMAAVAGGAIRPLIAQIGGMEDVPAFLGALRSGGQVGRMLVRP</sequence>
<evidence type="ECO:0000259" key="3">
    <source>
        <dbReference type="SMART" id="SM00829"/>
    </source>
</evidence>
<dbReference type="SUPFAM" id="SSF51735">
    <property type="entry name" value="NAD(P)-binding Rossmann-fold domains"/>
    <property type="match status" value="1"/>
</dbReference>
<accession>A0A2U9PIA1</accession>
<comment type="cofactor">
    <cofactor evidence="1">
        <name>Zn(2+)</name>
        <dbReference type="ChEBI" id="CHEBI:29105"/>
    </cofactor>
</comment>
<dbReference type="AlphaFoldDB" id="A0A2U9PIA1"/>
<dbReference type="InterPro" id="IPR036291">
    <property type="entry name" value="NAD(P)-bd_dom_sf"/>
</dbReference>
<dbReference type="PANTHER" id="PTHR43401:SF5">
    <property type="entry name" value="ALCOHOL DEHYDROGENASE-RELATED"/>
    <property type="match status" value="1"/>
</dbReference>
<dbReference type="InterPro" id="IPR013149">
    <property type="entry name" value="ADH-like_C"/>
</dbReference>
<keyword evidence="2" id="KW-0560">Oxidoreductase</keyword>
<organism evidence="4 5">
    <name type="scientific">Mycolicibacterium smegmatis (strain MKD8)</name>
    <name type="common">Mycobacterium smegmatis</name>
    <dbReference type="NCBI Taxonomy" id="1214915"/>
    <lineage>
        <taxon>Bacteria</taxon>
        <taxon>Bacillati</taxon>
        <taxon>Actinomycetota</taxon>
        <taxon>Actinomycetes</taxon>
        <taxon>Mycobacteriales</taxon>
        <taxon>Mycobacteriaceae</taxon>
        <taxon>Mycolicibacterium</taxon>
    </lineage>
</organism>
<dbReference type="Gene3D" id="3.90.180.10">
    <property type="entry name" value="Medium-chain alcohol dehydrogenases, catalytic domain"/>
    <property type="match status" value="1"/>
</dbReference>
<dbReference type="InterPro" id="IPR013154">
    <property type="entry name" value="ADH-like_N"/>
</dbReference>
<evidence type="ECO:0000256" key="2">
    <source>
        <dbReference type="ARBA" id="ARBA00023002"/>
    </source>
</evidence>
<protein>
    <submittedName>
        <fullName evidence="4">Alcohol dehydrogenase</fullName>
    </submittedName>
</protein>
<dbReference type="SUPFAM" id="SSF50129">
    <property type="entry name" value="GroES-like"/>
    <property type="match status" value="1"/>
</dbReference>
<dbReference type="SMART" id="SM00829">
    <property type="entry name" value="PKS_ER"/>
    <property type="match status" value="1"/>
</dbReference>
<dbReference type="GO" id="GO:0016491">
    <property type="term" value="F:oxidoreductase activity"/>
    <property type="evidence" value="ECO:0007669"/>
    <property type="project" value="UniProtKB-KW"/>
</dbReference>
<evidence type="ECO:0000313" key="5">
    <source>
        <dbReference type="Proteomes" id="UP000011200"/>
    </source>
</evidence>
<feature type="domain" description="Enoyl reductase (ER)" evidence="3">
    <location>
        <begin position="10"/>
        <end position="330"/>
    </location>
</feature>
<gene>
    <name evidence="4" type="ORF">D806_004700</name>
</gene>
<evidence type="ECO:0000256" key="1">
    <source>
        <dbReference type="ARBA" id="ARBA00001947"/>
    </source>
</evidence>
<name>A0A2U9PIA1_MYCSE</name>
<dbReference type="PANTHER" id="PTHR43401">
    <property type="entry name" value="L-THREONINE 3-DEHYDROGENASE"/>
    <property type="match status" value="1"/>
</dbReference>
<dbReference type="InterPro" id="IPR020843">
    <property type="entry name" value="ER"/>
</dbReference>
<dbReference type="Pfam" id="PF08240">
    <property type="entry name" value="ADH_N"/>
    <property type="match status" value="1"/>
</dbReference>
<proteinExistence type="predicted"/>
<reference evidence="4 5" key="1">
    <citation type="journal article" date="2013" name="Genome Announc.">
        <title>Draft genome sequence of MKD8, a conjugal recipient Mycobacterium smegmatis strain.</title>
        <authorList>
            <person name="Gray T.A."/>
            <person name="Palumbo M.J."/>
            <person name="Derbyshire K.M."/>
        </authorList>
    </citation>
    <scope>NUCLEOTIDE SEQUENCE [LARGE SCALE GENOMIC DNA]</scope>
    <source>
        <strain evidence="4 5">MKD8</strain>
    </source>
</reference>
<dbReference type="Pfam" id="PF00107">
    <property type="entry name" value="ADH_zinc_N"/>
    <property type="match status" value="1"/>
</dbReference>
<dbReference type="Proteomes" id="UP000011200">
    <property type="component" value="Chromosome"/>
</dbReference>
<reference evidence="5" key="2">
    <citation type="submission" date="2018-03" db="EMBL/GenBank/DDBJ databases">
        <authorList>
            <person name="Derbyshire K."/>
            <person name="Gray T.A."/>
            <person name="Champion M."/>
        </authorList>
    </citation>
    <scope>NUCLEOTIDE SEQUENCE [LARGE SCALE GENOMIC DNA]</scope>
    <source>
        <strain evidence="5">MKD8</strain>
    </source>
</reference>
<dbReference type="InterPro" id="IPR011032">
    <property type="entry name" value="GroES-like_sf"/>
</dbReference>
<dbReference type="InterPro" id="IPR050129">
    <property type="entry name" value="Zn_alcohol_dh"/>
</dbReference>
<dbReference type="EMBL" id="CP027541">
    <property type="protein sequence ID" value="AWT51463.1"/>
    <property type="molecule type" value="Genomic_DNA"/>
</dbReference>
<evidence type="ECO:0000313" key="4">
    <source>
        <dbReference type="EMBL" id="AWT51463.1"/>
    </source>
</evidence>